<organism evidence="1 2">
    <name type="scientific">Massilia aquatica</name>
    <dbReference type="NCBI Taxonomy" id="2609000"/>
    <lineage>
        <taxon>Bacteria</taxon>
        <taxon>Pseudomonadati</taxon>
        <taxon>Pseudomonadota</taxon>
        <taxon>Betaproteobacteria</taxon>
        <taxon>Burkholderiales</taxon>
        <taxon>Oxalobacteraceae</taxon>
        <taxon>Telluria group</taxon>
        <taxon>Massilia</taxon>
    </lineage>
</organism>
<evidence type="ECO:0000313" key="2">
    <source>
        <dbReference type="Proteomes" id="UP000819052"/>
    </source>
</evidence>
<sequence>MGVMVARRLDEKCIGHGGSASRTSWRSGRGYHLGQRMAGRVPALREFVVRDSCAPLHHVQIRYCMTSMIADDERVNFSDRLKSALLASGLPIQPGPFVRAFNLRADGSAVTPHAGRKWLVGESIPTHEKILILANWLGVHAAWLRYGDAENADLPLSTIPEALLSTADLALIKDIVSLPAPTQRLVREIVDAFLRDQRGAELRSGKQGAQQ</sequence>
<gene>
    <name evidence="1" type="ORF">F1609_04380</name>
</gene>
<accession>A0ABX0M5I2</accession>
<dbReference type="EMBL" id="VVIW01000002">
    <property type="protein sequence ID" value="NHZ39406.1"/>
    <property type="molecule type" value="Genomic_DNA"/>
</dbReference>
<evidence type="ECO:0000313" key="1">
    <source>
        <dbReference type="EMBL" id="NHZ39406.1"/>
    </source>
</evidence>
<protein>
    <recommendedName>
        <fullName evidence="3">Transcriptional regulator</fullName>
    </recommendedName>
</protein>
<reference evidence="1 2" key="1">
    <citation type="submission" date="2019-09" db="EMBL/GenBank/DDBJ databases">
        <title>Taxonomy of Antarctic Massilia spp.: description of Massilia rubra sp. nov., Massilia aquatica sp. nov., Massilia mucilaginosa sp. nov., Massilia frigida sp. nov. isolated from streams, lakes and regoliths.</title>
        <authorList>
            <person name="Holochova P."/>
            <person name="Sedlacek I."/>
            <person name="Kralova S."/>
            <person name="Maslanova I."/>
            <person name="Busse H.-J."/>
            <person name="Stankova E."/>
            <person name="Vrbovska V."/>
            <person name="Kovarovic V."/>
            <person name="Bartak M."/>
            <person name="Svec P."/>
            <person name="Pantucek R."/>
        </authorList>
    </citation>
    <scope>NUCLEOTIDE SEQUENCE [LARGE SCALE GENOMIC DNA]</scope>
    <source>
        <strain evidence="1 2">CCM 8693</strain>
    </source>
</reference>
<dbReference type="RefSeq" id="WP_167075069.1">
    <property type="nucleotide sequence ID" value="NZ_VVIW01000002.1"/>
</dbReference>
<keyword evidence="2" id="KW-1185">Reference proteome</keyword>
<proteinExistence type="predicted"/>
<name>A0ABX0M5I2_9BURK</name>
<evidence type="ECO:0008006" key="3">
    <source>
        <dbReference type="Google" id="ProtNLM"/>
    </source>
</evidence>
<dbReference type="Proteomes" id="UP000819052">
    <property type="component" value="Unassembled WGS sequence"/>
</dbReference>
<comment type="caution">
    <text evidence="1">The sequence shown here is derived from an EMBL/GenBank/DDBJ whole genome shotgun (WGS) entry which is preliminary data.</text>
</comment>